<sequence>MDTAIQWGAFTTSAHDYSQRPPHSPELLRTLSAGLHIKKNQRNVVDLCAGTGNLTATLVSLNHEGWAIEPEAIMRTEARRLGRGGDLFEWRCGTAEETGLIDESASWILIGNAFQFLDAQRTLRECNRILRPGGFLTVLWNPRDLLVDAFQRSIDELVRASSSAISQTFTNAETAVQPIETSSHFVPLIYCDRVDWHEMSPETFMATWRSAHYVPSQIGPMAWFALLEDIRARVSSVRSFRTAWRTRAWTYKVTKS</sequence>
<dbReference type="RefSeq" id="WP_148756630.1">
    <property type="nucleotide sequence ID" value="NZ_VSSR01000131.1"/>
</dbReference>
<comment type="similarity">
    <text evidence="1">Belongs to the methyltransferase superfamily.</text>
</comment>
<dbReference type="AlphaFoldDB" id="A0A5S4VW97"/>
<keyword evidence="2 5" id="KW-0489">Methyltransferase</keyword>
<dbReference type="InterPro" id="IPR013216">
    <property type="entry name" value="Methyltransf_11"/>
</dbReference>
<evidence type="ECO:0000259" key="4">
    <source>
        <dbReference type="Pfam" id="PF08241"/>
    </source>
</evidence>
<accession>A0A5S4VW97</accession>
<dbReference type="EMBL" id="VSSR01000131">
    <property type="protein sequence ID" value="TYL70550.1"/>
    <property type="molecule type" value="Genomic_DNA"/>
</dbReference>
<evidence type="ECO:0000256" key="1">
    <source>
        <dbReference type="ARBA" id="ARBA00008361"/>
    </source>
</evidence>
<reference evidence="5 6" key="1">
    <citation type="submission" date="2019-08" db="EMBL/GenBank/DDBJ databases">
        <title>Bradyrhizobium hipponensis sp. nov., a rhizobium isolated from a Lupinus angustifolius root nodule in Tunisia.</title>
        <authorList>
            <person name="Off K."/>
            <person name="Rejili M."/>
            <person name="Mars M."/>
            <person name="Brachmann A."/>
            <person name="Marin M."/>
        </authorList>
    </citation>
    <scope>NUCLEOTIDE SEQUENCE [LARGE SCALE GENOMIC DNA]</scope>
    <source>
        <strain evidence="5 6">CTAW11</strain>
    </source>
</reference>
<name>A0A5S4VW97_9BRAD</name>
<feature type="domain" description="Methyltransferase type 11" evidence="4">
    <location>
        <begin position="46"/>
        <end position="137"/>
    </location>
</feature>
<gene>
    <name evidence="5" type="ORF">FXB38_41460</name>
</gene>
<keyword evidence="6" id="KW-1185">Reference proteome</keyword>
<proteinExistence type="inferred from homology"/>
<dbReference type="Pfam" id="PF08241">
    <property type="entry name" value="Methyltransf_11"/>
    <property type="match status" value="1"/>
</dbReference>
<evidence type="ECO:0000256" key="3">
    <source>
        <dbReference type="ARBA" id="ARBA00022679"/>
    </source>
</evidence>
<dbReference type="GO" id="GO:0008757">
    <property type="term" value="F:S-adenosylmethionine-dependent methyltransferase activity"/>
    <property type="evidence" value="ECO:0007669"/>
    <property type="project" value="InterPro"/>
</dbReference>
<organism evidence="5 6">
    <name type="scientific">Bradyrhizobium cytisi</name>
    <dbReference type="NCBI Taxonomy" id="515489"/>
    <lineage>
        <taxon>Bacteria</taxon>
        <taxon>Pseudomonadati</taxon>
        <taxon>Pseudomonadota</taxon>
        <taxon>Alphaproteobacteria</taxon>
        <taxon>Hyphomicrobiales</taxon>
        <taxon>Nitrobacteraceae</taxon>
        <taxon>Bradyrhizobium</taxon>
    </lineage>
</organism>
<dbReference type="PANTHER" id="PTHR44942:SF4">
    <property type="entry name" value="METHYLTRANSFERASE TYPE 11 DOMAIN-CONTAINING PROTEIN"/>
    <property type="match status" value="1"/>
</dbReference>
<dbReference type="SUPFAM" id="SSF53335">
    <property type="entry name" value="S-adenosyl-L-methionine-dependent methyltransferases"/>
    <property type="match status" value="1"/>
</dbReference>
<dbReference type="OrthoDB" id="9797252at2"/>
<dbReference type="InterPro" id="IPR029063">
    <property type="entry name" value="SAM-dependent_MTases_sf"/>
</dbReference>
<evidence type="ECO:0000313" key="5">
    <source>
        <dbReference type="EMBL" id="TYL70550.1"/>
    </source>
</evidence>
<dbReference type="Gene3D" id="3.40.50.150">
    <property type="entry name" value="Vaccinia Virus protein VP39"/>
    <property type="match status" value="1"/>
</dbReference>
<keyword evidence="3 5" id="KW-0808">Transferase</keyword>
<comment type="caution">
    <text evidence="5">The sequence shown here is derived from an EMBL/GenBank/DDBJ whole genome shotgun (WGS) entry which is preliminary data.</text>
</comment>
<dbReference type="Proteomes" id="UP000324853">
    <property type="component" value="Unassembled WGS sequence"/>
</dbReference>
<dbReference type="GO" id="GO:0032259">
    <property type="term" value="P:methylation"/>
    <property type="evidence" value="ECO:0007669"/>
    <property type="project" value="UniProtKB-KW"/>
</dbReference>
<dbReference type="PANTHER" id="PTHR44942">
    <property type="entry name" value="METHYLTRANSF_11 DOMAIN-CONTAINING PROTEIN"/>
    <property type="match status" value="1"/>
</dbReference>
<evidence type="ECO:0000313" key="6">
    <source>
        <dbReference type="Proteomes" id="UP000324853"/>
    </source>
</evidence>
<dbReference type="InterPro" id="IPR051052">
    <property type="entry name" value="Diverse_substrate_MTase"/>
</dbReference>
<protein>
    <submittedName>
        <fullName evidence="5">Class I SAM-dependent methyltransferase</fullName>
    </submittedName>
</protein>
<dbReference type="CDD" id="cd02440">
    <property type="entry name" value="AdoMet_MTases"/>
    <property type="match status" value="1"/>
</dbReference>
<evidence type="ECO:0000256" key="2">
    <source>
        <dbReference type="ARBA" id="ARBA00022603"/>
    </source>
</evidence>